<dbReference type="VEuPathDB" id="FungiDB:G647_01487"/>
<organism evidence="2 3">
    <name type="scientific">Cladophialophora carrionii CBS 160.54</name>
    <dbReference type="NCBI Taxonomy" id="1279043"/>
    <lineage>
        <taxon>Eukaryota</taxon>
        <taxon>Fungi</taxon>
        <taxon>Dikarya</taxon>
        <taxon>Ascomycota</taxon>
        <taxon>Pezizomycotina</taxon>
        <taxon>Eurotiomycetes</taxon>
        <taxon>Chaetothyriomycetidae</taxon>
        <taxon>Chaetothyriales</taxon>
        <taxon>Herpotrichiellaceae</taxon>
        <taxon>Cladophialophora</taxon>
    </lineage>
</organism>
<reference evidence="2 3" key="1">
    <citation type="submission" date="2013-03" db="EMBL/GenBank/DDBJ databases">
        <title>The Genome Sequence of Cladophialophora carrionii CBS 160.54.</title>
        <authorList>
            <consortium name="The Broad Institute Genomics Platform"/>
            <person name="Cuomo C."/>
            <person name="de Hoog S."/>
            <person name="Gorbushina A."/>
            <person name="Walker B."/>
            <person name="Young S.K."/>
            <person name="Zeng Q."/>
            <person name="Gargeya S."/>
            <person name="Fitzgerald M."/>
            <person name="Haas B."/>
            <person name="Abouelleil A."/>
            <person name="Allen A.W."/>
            <person name="Alvarado L."/>
            <person name="Arachchi H.M."/>
            <person name="Berlin A.M."/>
            <person name="Chapman S.B."/>
            <person name="Gainer-Dewar J."/>
            <person name="Goldberg J."/>
            <person name="Griggs A."/>
            <person name="Gujja S."/>
            <person name="Hansen M."/>
            <person name="Howarth C."/>
            <person name="Imamovic A."/>
            <person name="Ireland A."/>
            <person name="Larimer J."/>
            <person name="McCowan C."/>
            <person name="Murphy C."/>
            <person name="Pearson M."/>
            <person name="Poon T.W."/>
            <person name="Priest M."/>
            <person name="Roberts A."/>
            <person name="Saif S."/>
            <person name="Shea T."/>
            <person name="Sisk P."/>
            <person name="Sykes S."/>
            <person name="Wortman J."/>
            <person name="Nusbaum C."/>
            <person name="Birren B."/>
        </authorList>
    </citation>
    <scope>NUCLEOTIDE SEQUENCE [LARGE SCALE GENOMIC DNA]</scope>
    <source>
        <strain evidence="2 3">CBS 160.54</strain>
    </source>
</reference>
<dbReference type="RefSeq" id="XP_008723108.1">
    <property type="nucleotide sequence ID" value="XM_008724886.1"/>
</dbReference>
<dbReference type="HOGENOM" id="CLU_3368420_0_0_1"/>
<feature type="compositionally biased region" description="Polar residues" evidence="1">
    <location>
        <begin position="25"/>
        <end position="35"/>
    </location>
</feature>
<name>V9DQ41_9EURO</name>
<dbReference type="GeneID" id="19979980"/>
<protein>
    <submittedName>
        <fullName evidence="2">Uncharacterized protein</fullName>
    </submittedName>
</protein>
<dbReference type="AlphaFoldDB" id="V9DQ41"/>
<evidence type="ECO:0000256" key="1">
    <source>
        <dbReference type="SAM" id="MobiDB-lite"/>
    </source>
</evidence>
<sequence>MYYAILRIKTSTSFKTSSSIPRNPHLTQTGLGKDT</sequence>
<feature type="region of interest" description="Disordered" evidence="1">
    <location>
        <begin position="14"/>
        <end position="35"/>
    </location>
</feature>
<proteinExistence type="predicted"/>
<dbReference type="EMBL" id="KB822697">
    <property type="protein sequence ID" value="ETI29034.1"/>
    <property type="molecule type" value="Genomic_DNA"/>
</dbReference>
<dbReference type="Proteomes" id="UP000030678">
    <property type="component" value="Unassembled WGS sequence"/>
</dbReference>
<accession>V9DQ41</accession>
<evidence type="ECO:0000313" key="2">
    <source>
        <dbReference type="EMBL" id="ETI29034.1"/>
    </source>
</evidence>
<gene>
    <name evidence="2" type="ORF">G647_01487</name>
</gene>
<evidence type="ECO:0000313" key="3">
    <source>
        <dbReference type="Proteomes" id="UP000030678"/>
    </source>
</evidence>